<evidence type="ECO:0000256" key="1">
    <source>
        <dbReference type="ARBA" id="ARBA00004651"/>
    </source>
</evidence>
<dbReference type="RefSeq" id="WP_377946090.1">
    <property type="nucleotide sequence ID" value="NZ_JBHUCX010000100.1"/>
</dbReference>
<dbReference type="PANTHER" id="PTHR30465:SF74">
    <property type="entry name" value="OLIGOPEPTIDE TRANSPORT SYSTEM PERMEASE PROTEIN OPPB"/>
    <property type="match status" value="1"/>
</dbReference>
<evidence type="ECO:0000256" key="5">
    <source>
        <dbReference type="ARBA" id="ARBA00022989"/>
    </source>
</evidence>
<comment type="caution">
    <text evidence="9">The sequence shown here is derived from an EMBL/GenBank/DDBJ whole genome shotgun (WGS) entry which is preliminary data.</text>
</comment>
<dbReference type="SUPFAM" id="SSF161098">
    <property type="entry name" value="MetI-like"/>
    <property type="match status" value="1"/>
</dbReference>
<evidence type="ECO:0000256" key="6">
    <source>
        <dbReference type="ARBA" id="ARBA00023136"/>
    </source>
</evidence>
<keyword evidence="2 7" id="KW-0813">Transport</keyword>
<name>A0ABW4JSN9_9BACL</name>
<feature type="transmembrane region" description="Helical" evidence="7">
    <location>
        <begin position="256"/>
        <end position="276"/>
    </location>
</feature>
<comment type="similarity">
    <text evidence="7">Belongs to the binding-protein-dependent transport system permease family.</text>
</comment>
<keyword evidence="6 7" id="KW-0472">Membrane</keyword>
<sequence length="324" mass="35637">MNWLLFIAKRLIQMIITLAIIVGGAFALMKLAPGSFFNANAFSSSTAYTTLFQTQPKLAQHIMDLMDQRYGFTTPIYKQIWGYIWNTLTFQFGYSFEYPSTPIIDTLKTVFPISFILAIGATVFSVVIGIPLGIWAALKRGGWLDTTLTTLAMVFQAIPSYLLAVGIIMLFGVVFPGFLPISGWNSPASAILPMFTLALGGIAGMTMFMRGSLIDTMKQEYIRTAKSKGLSYWSVVMGHAFRNSLTAVITVLGPQIAANVVGTIFVETLFSIPGMGQYMANAFVTDDYPLALTSVFIGTLLILVFNLLVDITYKLLDPRVRLDS</sequence>
<keyword evidence="4 7" id="KW-0812">Transmembrane</keyword>
<keyword evidence="3" id="KW-1003">Cell membrane</keyword>
<keyword evidence="10" id="KW-1185">Reference proteome</keyword>
<organism evidence="9 10">
    <name type="scientific">Alicyclobacillus fodiniaquatilis</name>
    <dbReference type="NCBI Taxonomy" id="1661150"/>
    <lineage>
        <taxon>Bacteria</taxon>
        <taxon>Bacillati</taxon>
        <taxon>Bacillota</taxon>
        <taxon>Bacilli</taxon>
        <taxon>Bacillales</taxon>
        <taxon>Alicyclobacillaceae</taxon>
        <taxon>Alicyclobacillus</taxon>
    </lineage>
</organism>
<evidence type="ECO:0000313" key="9">
    <source>
        <dbReference type="EMBL" id="MFD1678100.1"/>
    </source>
</evidence>
<dbReference type="PROSITE" id="PS50928">
    <property type="entry name" value="ABC_TM1"/>
    <property type="match status" value="1"/>
</dbReference>
<protein>
    <submittedName>
        <fullName evidence="9">ABC transporter permease</fullName>
    </submittedName>
</protein>
<dbReference type="Pfam" id="PF00528">
    <property type="entry name" value="BPD_transp_1"/>
    <property type="match status" value="1"/>
</dbReference>
<comment type="subcellular location">
    <subcellularLocation>
        <location evidence="1 7">Cell membrane</location>
        <topology evidence="1 7">Multi-pass membrane protein</topology>
    </subcellularLocation>
</comment>
<evidence type="ECO:0000259" key="8">
    <source>
        <dbReference type="PROSITE" id="PS50928"/>
    </source>
</evidence>
<feature type="domain" description="ABC transmembrane type-1" evidence="8">
    <location>
        <begin position="111"/>
        <end position="309"/>
    </location>
</feature>
<dbReference type="InterPro" id="IPR000515">
    <property type="entry name" value="MetI-like"/>
</dbReference>
<dbReference type="Gene3D" id="1.10.3720.10">
    <property type="entry name" value="MetI-like"/>
    <property type="match status" value="1"/>
</dbReference>
<evidence type="ECO:0000313" key="10">
    <source>
        <dbReference type="Proteomes" id="UP001597079"/>
    </source>
</evidence>
<feature type="transmembrane region" description="Helical" evidence="7">
    <location>
        <begin position="115"/>
        <end position="138"/>
    </location>
</feature>
<dbReference type="InterPro" id="IPR035906">
    <property type="entry name" value="MetI-like_sf"/>
</dbReference>
<reference evidence="10" key="1">
    <citation type="journal article" date="2019" name="Int. J. Syst. Evol. Microbiol.">
        <title>The Global Catalogue of Microorganisms (GCM) 10K type strain sequencing project: providing services to taxonomists for standard genome sequencing and annotation.</title>
        <authorList>
            <consortium name="The Broad Institute Genomics Platform"/>
            <consortium name="The Broad Institute Genome Sequencing Center for Infectious Disease"/>
            <person name="Wu L."/>
            <person name="Ma J."/>
        </authorList>
    </citation>
    <scope>NUCLEOTIDE SEQUENCE [LARGE SCALE GENOMIC DNA]</scope>
    <source>
        <strain evidence="10">CGMCC 1.12286</strain>
    </source>
</reference>
<gene>
    <name evidence="9" type="ORF">ACFSB2_25870</name>
</gene>
<dbReference type="EMBL" id="JBHUCX010000100">
    <property type="protein sequence ID" value="MFD1678100.1"/>
    <property type="molecule type" value="Genomic_DNA"/>
</dbReference>
<feature type="transmembrane region" description="Helical" evidence="7">
    <location>
        <begin position="150"/>
        <end position="178"/>
    </location>
</feature>
<feature type="transmembrane region" description="Helical" evidence="7">
    <location>
        <begin position="12"/>
        <end position="32"/>
    </location>
</feature>
<dbReference type="PANTHER" id="PTHR30465">
    <property type="entry name" value="INNER MEMBRANE ABC TRANSPORTER"/>
    <property type="match status" value="1"/>
</dbReference>
<evidence type="ECO:0000256" key="4">
    <source>
        <dbReference type="ARBA" id="ARBA00022692"/>
    </source>
</evidence>
<dbReference type="Proteomes" id="UP001597079">
    <property type="component" value="Unassembled WGS sequence"/>
</dbReference>
<keyword evidence="5 7" id="KW-1133">Transmembrane helix</keyword>
<feature type="transmembrane region" description="Helical" evidence="7">
    <location>
        <begin position="288"/>
        <end position="309"/>
    </location>
</feature>
<accession>A0ABW4JSN9</accession>
<evidence type="ECO:0000256" key="3">
    <source>
        <dbReference type="ARBA" id="ARBA00022475"/>
    </source>
</evidence>
<evidence type="ECO:0000256" key="7">
    <source>
        <dbReference type="RuleBase" id="RU363032"/>
    </source>
</evidence>
<proteinExistence type="inferred from homology"/>
<dbReference type="CDD" id="cd06261">
    <property type="entry name" value="TM_PBP2"/>
    <property type="match status" value="1"/>
</dbReference>
<feature type="transmembrane region" description="Helical" evidence="7">
    <location>
        <begin position="190"/>
        <end position="209"/>
    </location>
</feature>
<evidence type="ECO:0000256" key="2">
    <source>
        <dbReference type="ARBA" id="ARBA00022448"/>
    </source>
</evidence>